<protein>
    <submittedName>
        <fullName evidence="1">Uncharacterized protein</fullName>
    </submittedName>
</protein>
<gene>
    <name evidence="1" type="ORF">CSR02_02675</name>
</gene>
<keyword evidence="2" id="KW-1185">Reference proteome</keyword>
<dbReference type="EMBL" id="PEBQ01000030">
    <property type="protein sequence ID" value="PHY95168.1"/>
    <property type="molecule type" value="Genomic_DNA"/>
</dbReference>
<name>A0A2G4RF45_9PROT</name>
<reference evidence="1 2" key="1">
    <citation type="submission" date="2017-10" db="EMBL/GenBank/DDBJ databases">
        <title>Genomic analysis of the genus Acetobacter.</title>
        <authorList>
            <person name="Kim K.H."/>
            <person name="Chun B.H."/>
            <person name="Son A.R."/>
            <person name="Jeon C.O."/>
        </authorList>
    </citation>
    <scope>NUCLEOTIDE SEQUENCE [LARGE SCALE GENOMIC DNA]</scope>
    <source>
        <strain evidence="1 2">LHT 2458</strain>
    </source>
</reference>
<sequence>MADVFFDLEAVYSFLNTRMRKAGGNSAFARMMGLNDKTLSNMANARRRLNDQLLAALGLVEVERYVDVDGNVLPMLEVYSKLNTAIRRAGGNSAFARLHGLNDKHLSNMMNDRRQLSKALLRVVGIRRAKLYMYAARSAAA</sequence>
<dbReference type="OrthoDB" id="7219908at2"/>
<proteinExistence type="predicted"/>
<evidence type="ECO:0000313" key="1">
    <source>
        <dbReference type="EMBL" id="PHY95168.1"/>
    </source>
</evidence>
<dbReference type="RefSeq" id="WP_099540468.1">
    <property type="nucleotide sequence ID" value="NZ_PEBQ01000030.1"/>
</dbReference>
<accession>A0A2G4RF45</accession>
<dbReference type="Proteomes" id="UP000228751">
    <property type="component" value="Unassembled WGS sequence"/>
</dbReference>
<dbReference type="AlphaFoldDB" id="A0A2G4RF45"/>
<evidence type="ECO:0000313" key="2">
    <source>
        <dbReference type="Proteomes" id="UP000228751"/>
    </source>
</evidence>
<comment type="caution">
    <text evidence="1">The sequence shown here is derived from an EMBL/GenBank/DDBJ whole genome shotgun (WGS) entry which is preliminary data.</text>
</comment>
<organism evidence="1 2">
    <name type="scientific">Acetobacter pomorum</name>
    <dbReference type="NCBI Taxonomy" id="65959"/>
    <lineage>
        <taxon>Bacteria</taxon>
        <taxon>Pseudomonadati</taxon>
        <taxon>Pseudomonadota</taxon>
        <taxon>Alphaproteobacteria</taxon>
        <taxon>Acetobacterales</taxon>
        <taxon>Acetobacteraceae</taxon>
        <taxon>Acetobacter</taxon>
    </lineage>
</organism>